<feature type="region of interest" description="Disordered" evidence="1">
    <location>
        <begin position="134"/>
        <end position="161"/>
    </location>
</feature>
<feature type="compositionally biased region" description="Basic residues" evidence="1">
    <location>
        <begin position="139"/>
        <end position="161"/>
    </location>
</feature>
<name>A0A8B7Z312_ACAPL</name>
<sequence>MGLANTLTGRERIRQDIGECVANRHTYENRKRRKARALQMRDTNVSMDEGGLRPPNAETAGVMTTNEATMEDPQTERRNVGQENSELGEGFFNVVEDIESDGIAEAEEGEAEVGDQHEEYAMAKNRKAWRGYVPGSPVAKKKFQPANGKRQRKLNKRYTLD</sequence>
<reference evidence="3" key="1">
    <citation type="submission" date="2025-08" db="UniProtKB">
        <authorList>
            <consortium name="RefSeq"/>
        </authorList>
    </citation>
    <scope>IDENTIFICATION</scope>
</reference>
<dbReference type="Proteomes" id="UP000694845">
    <property type="component" value="Unplaced"/>
</dbReference>
<organism evidence="2 3">
    <name type="scientific">Acanthaster planci</name>
    <name type="common">Crown-of-thorns starfish</name>
    <dbReference type="NCBI Taxonomy" id="133434"/>
    <lineage>
        <taxon>Eukaryota</taxon>
        <taxon>Metazoa</taxon>
        <taxon>Echinodermata</taxon>
        <taxon>Eleutherozoa</taxon>
        <taxon>Asterozoa</taxon>
        <taxon>Asteroidea</taxon>
        <taxon>Valvatacea</taxon>
        <taxon>Valvatida</taxon>
        <taxon>Acanthasteridae</taxon>
        <taxon>Acanthaster</taxon>
    </lineage>
</organism>
<dbReference type="KEGG" id="aplc:110984297"/>
<evidence type="ECO:0000256" key="1">
    <source>
        <dbReference type="SAM" id="MobiDB-lite"/>
    </source>
</evidence>
<dbReference type="AlphaFoldDB" id="A0A8B7Z312"/>
<gene>
    <name evidence="3" type="primary">LOC110984297</name>
</gene>
<protein>
    <submittedName>
        <fullName evidence="3">Uncharacterized protein LOC110984297</fullName>
    </submittedName>
</protein>
<accession>A0A8B7Z312</accession>
<proteinExistence type="predicted"/>
<dbReference type="GeneID" id="110984297"/>
<feature type="region of interest" description="Disordered" evidence="1">
    <location>
        <begin position="28"/>
        <end position="90"/>
    </location>
</feature>
<evidence type="ECO:0000313" key="2">
    <source>
        <dbReference type="Proteomes" id="UP000694845"/>
    </source>
</evidence>
<evidence type="ECO:0000313" key="3">
    <source>
        <dbReference type="RefSeq" id="XP_022100014.1"/>
    </source>
</evidence>
<keyword evidence="2" id="KW-1185">Reference proteome</keyword>
<dbReference type="RefSeq" id="XP_022100014.1">
    <property type="nucleotide sequence ID" value="XM_022244322.1"/>
</dbReference>